<feature type="region of interest" description="Disordered" evidence="1">
    <location>
        <begin position="789"/>
        <end position="819"/>
    </location>
</feature>
<comment type="caution">
    <text evidence="3">The sequence shown here is derived from an EMBL/GenBank/DDBJ whole genome shotgun (WGS) entry which is preliminary data.</text>
</comment>
<feature type="region of interest" description="Disordered" evidence="1">
    <location>
        <begin position="328"/>
        <end position="365"/>
    </location>
</feature>
<evidence type="ECO:0000313" key="3">
    <source>
        <dbReference type="EMBL" id="TEB19201.1"/>
    </source>
</evidence>
<dbReference type="SMART" id="SM00353">
    <property type="entry name" value="HLH"/>
    <property type="match status" value="1"/>
</dbReference>
<feature type="region of interest" description="Disordered" evidence="1">
    <location>
        <begin position="261"/>
        <end position="299"/>
    </location>
</feature>
<keyword evidence="4" id="KW-1185">Reference proteome</keyword>
<dbReference type="InterPro" id="IPR036638">
    <property type="entry name" value="HLH_DNA-bd_sf"/>
</dbReference>
<dbReference type="STRING" id="71717.A0A4Y7SBX9"/>
<protein>
    <recommendedName>
        <fullName evidence="2">BHLH domain-containing protein</fullName>
    </recommendedName>
</protein>
<name>A0A4Y7SBX9_COPMI</name>
<dbReference type="PANTHER" id="PTHR47336">
    <property type="entry name" value="TRANSCRIPTION FACTOR HMS1-RELATED"/>
    <property type="match status" value="1"/>
</dbReference>
<feature type="compositionally biased region" description="Acidic residues" evidence="1">
    <location>
        <begin position="264"/>
        <end position="288"/>
    </location>
</feature>
<feature type="compositionally biased region" description="Basic and acidic residues" evidence="1">
    <location>
        <begin position="679"/>
        <end position="698"/>
    </location>
</feature>
<organism evidence="3 4">
    <name type="scientific">Coprinellus micaceus</name>
    <name type="common">Glistening ink-cap mushroom</name>
    <name type="synonym">Coprinus micaceus</name>
    <dbReference type="NCBI Taxonomy" id="71717"/>
    <lineage>
        <taxon>Eukaryota</taxon>
        <taxon>Fungi</taxon>
        <taxon>Dikarya</taxon>
        <taxon>Basidiomycota</taxon>
        <taxon>Agaricomycotina</taxon>
        <taxon>Agaricomycetes</taxon>
        <taxon>Agaricomycetidae</taxon>
        <taxon>Agaricales</taxon>
        <taxon>Agaricineae</taxon>
        <taxon>Psathyrellaceae</taxon>
        <taxon>Coprinellus</taxon>
    </lineage>
</organism>
<sequence length="819" mass="88142">MEIAERVRQSAGVMLAVPMNAQYAQQALAQSLDGSMHQASQKIPIPRLPRQSSSPKSPHSSSSSAASTPPPATPPLSSALPAKLTINTKASMSACSSSLPTPTTAMPTPSTSAAAQNARPKTSHTTIERRYRTNLNARIQSLRMAVPALRVLEDREGGNGKKIKKNLKDGVYLKGTGIGIDGADGTVDVIDERGFVDGVKVARKCSKANVLGKAVEYIRVLKKREMRMKAEQNGLKALVCGLVGGPALLKEWEIRWRERFGGEEKDEVEGEEAEPEEDSDEDDDGDDGEVGKKRKRAKTAAGGVQFKKAVFDKKGSASSIPPPNVASVITQLGGNASGANGAPVVPEKRKRGRPRKVPVPPTPVATLAPQVSQQDVMMQGHDQVMLAPPIELHQHGSQPQQYLLAVFALFSFFNSPLTSSFSSSPSSSSGGHHHTGVLLNKPPLALAPEIISQFTPPPALPSAVMVAGWTWREWAQGLHLAVSLVVLGSLICSWMGVSLSLKRTKKASPKEERRADGKVDWTDVCNDVVLNGTSISIPSTIRMYTSLITSPSRSIPELTSAALFLHSKGGVLFNTLARAKARSLWNTAKAYSEMMLPPSARKGGPVSVKLYERLVLESWSVEEAAKHIPSSSQEDEEDQNASTGTPIEALAGVLVKQRVKKHLGWLFVDAVGVSESEDKENPEKTKGRVESEQKAEETEMRRTIEAARELGGDVEELGRILERVWKQPANLFLDDLSESFADAEDSEVEDSDDGVVEVLDKEIKALLTGLVLYRQVFGVQKKGVASVTSALISPPPSPSSTIRPGVRASKGGQQKERNV</sequence>
<dbReference type="InterPro" id="IPR011598">
    <property type="entry name" value="bHLH_dom"/>
</dbReference>
<dbReference type="PROSITE" id="PS50888">
    <property type="entry name" value="BHLH"/>
    <property type="match status" value="1"/>
</dbReference>
<dbReference type="Gene3D" id="4.10.280.10">
    <property type="entry name" value="Helix-loop-helix DNA-binding domain"/>
    <property type="match status" value="1"/>
</dbReference>
<gene>
    <name evidence="3" type="ORF">FA13DRAFT_1698127</name>
</gene>
<accession>A0A4Y7SBX9</accession>
<evidence type="ECO:0000259" key="2">
    <source>
        <dbReference type="PROSITE" id="PS50888"/>
    </source>
</evidence>
<dbReference type="Proteomes" id="UP000298030">
    <property type="component" value="Unassembled WGS sequence"/>
</dbReference>
<dbReference type="Pfam" id="PF00010">
    <property type="entry name" value="HLH"/>
    <property type="match status" value="1"/>
</dbReference>
<dbReference type="GO" id="GO:0046983">
    <property type="term" value="F:protein dimerization activity"/>
    <property type="evidence" value="ECO:0007669"/>
    <property type="project" value="InterPro"/>
</dbReference>
<feature type="domain" description="BHLH" evidence="2">
    <location>
        <begin position="119"/>
        <end position="221"/>
    </location>
</feature>
<feature type="non-terminal residue" evidence="3">
    <location>
        <position position="819"/>
    </location>
</feature>
<dbReference type="AlphaFoldDB" id="A0A4Y7SBX9"/>
<proteinExistence type="predicted"/>
<feature type="compositionally biased region" description="Low complexity" evidence="1">
    <location>
        <begin position="96"/>
        <end position="115"/>
    </location>
</feature>
<dbReference type="InterPro" id="IPR052099">
    <property type="entry name" value="Regulatory_TF_Diverse"/>
</dbReference>
<evidence type="ECO:0000256" key="1">
    <source>
        <dbReference type="SAM" id="MobiDB-lite"/>
    </source>
</evidence>
<dbReference type="EMBL" id="QPFP01000203">
    <property type="protein sequence ID" value="TEB19201.1"/>
    <property type="molecule type" value="Genomic_DNA"/>
</dbReference>
<feature type="compositionally biased region" description="Low complexity" evidence="1">
    <location>
        <begin position="52"/>
        <end position="67"/>
    </location>
</feature>
<reference evidence="3 4" key="1">
    <citation type="journal article" date="2019" name="Nat. Ecol. Evol.">
        <title>Megaphylogeny resolves global patterns of mushroom evolution.</title>
        <authorList>
            <person name="Varga T."/>
            <person name="Krizsan K."/>
            <person name="Foldi C."/>
            <person name="Dima B."/>
            <person name="Sanchez-Garcia M."/>
            <person name="Sanchez-Ramirez S."/>
            <person name="Szollosi G.J."/>
            <person name="Szarkandi J.G."/>
            <person name="Papp V."/>
            <person name="Albert L."/>
            <person name="Andreopoulos W."/>
            <person name="Angelini C."/>
            <person name="Antonin V."/>
            <person name="Barry K.W."/>
            <person name="Bougher N.L."/>
            <person name="Buchanan P."/>
            <person name="Buyck B."/>
            <person name="Bense V."/>
            <person name="Catcheside P."/>
            <person name="Chovatia M."/>
            <person name="Cooper J."/>
            <person name="Damon W."/>
            <person name="Desjardin D."/>
            <person name="Finy P."/>
            <person name="Geml J."/>
            <person name="Haridas S."/>
            <person name="Hughes K."/>
            <person name="Justo A."/>
            <person name="Karasinski D."/>
            <person name="Kautmanova I."/>
            <person name="Kiss B."/>
            <person name="Kocsube S."/>
            <person name="Kotiranta H."/>
            <person name="LaButti K.M."/>
            <person name="Lechner B.E."/>
            <person name="Liimatainen K."/>
            <person name="Lipzen A."/>
            <person name="Lukacs Z."/>
            <person name="Mihaltcheva S."/>
            <person name="Morgado L.N."/>
            <person name="Niskanen T."/>
            <person name="Noordeloos M.E."/>
            <person name="Ohm R.A."/>
            <person name="Ortiz-Santana B."/>
            <person name="Ovrebo C."/>
            <person name="Racz N."/>
            <person name="Riley R."/>
            <person name="Savchenko A."/>
            <person name="Shiryaev A."/>
            <person name="Soop K."/>
            <person name="Spirin V."/>
            <person name="Szebenyi C."/>
            <person name="Tomsovsky M."/>
            <person name="Tulloss R.E."/>
            <person name="Uehling J."/>
            <person name="Grigoriev I.V."/>
            <person name="Vagvolgyi C."/>
            <person name="Papp T."/>
            <person name="Martin F.M."/>
            <person name="Miettinen O."/>
            <person name="Hibbett D.S."/>
            <person name="Nagy L.G."/>
        </authorList>
    </citation>
    <scope>NUCLEOTIDE SEQUENCE [LARGE SCALE GENOMIC DNA]</scope>
    <source>
        <strain evidence="3 4">FP101781</strain>
    </source>
</reference>
<feature type="region of interest" description="Disordered" evidence="1">
    <location>
        <begin position="676"/>
        <end position="698"/>
    </location>
</feature>
<dbReference type="SUPFAM" id="SSF47459">
    <property type="entry name" value="HLH, helix-loop-helix DNA-binding domain"/>
    <property type="match status" value="1"/>
</dbReference>
<dbReference type="PANTHER" id="PTHR47336:SF2">
    <property type="entry name" value="TRANSCRIPTION FACTOR HMS1-RELATED"/>
    <property type="match status" value="1"/>
</dbReference>
<feature type="compositionally biased region" description="Polar residues" evidence="1">
    <location>
        <begin position="328"/>
        <end position="338"/>
    </location>
</feature>
<feature type="region of interest" description="Disordered" evidence="1">
    <location>
        <begin position="34"/>
        <end position="79"/>
    </location>
</feature>
<feature type="region of interest" description="Disordered" evidence="1">
    <location>
        <begin position="93"/>
        <end position="125"/>
    </location>
</feature>
<evidence type="ECO:0000313" key="4">
    <source>
        <dbReference type="Proteomes" id="UP000298030"/>
    </source>
</evidence>
<dbReference type="OrthoDB" id="2133190at2759"/>